<accession>A0A1Z3NAW8</accession>
<feature type="chain" id="PRO_5012418907" evidence="4">
    <location>
        <begin position="20"/>
        <end position="252"/>
    </location>
</feature>
<dbReference type="RefSeq" id="WP_088566055.1">
    <property type="nucleotide sequence ID" value="NZ_CP020946.1"/>
</dbReference>
<dbReference type="Gene3D" id="3.40.50.880">
    <property type="match status" value="1"/>
</dbReference>
<dbReference type="AlphaFoldDB" id="A0A1Z3NAW8"/>
<dbReference type="GO" id="GO:0019243">
    <property type="term" value="P:methylglyoxal catabolic process to D-lactate via S-lactoyl-glutathione"/>
    <property type="evidence" value="ECO:0007669"/>
    <property type="project" value="TreeGrafter"/>
</dbReference>
<evidence type="ECO:0000256" key="4">
    <source>
        <dbReference type="SAM" id="SignalP"/>
    </source>
</evidence>
<dbReference type="CDD" id="cd03141">
    <property type="entry name" value="GATase1_Hsp31_like"/>
    <property type="match status" value="1"/>
</dbReference>
<dbReference type="PANTHER" id="PTHR48094:SF11">
    <property type="entry name" value="GLUTATHIONE-INDEPENDENT GLYOXALASE HSP31-RELATED"/>
    <property type="match status" value="1"/>
</dbReference>
<feature type="signal peptide" evidence="4">
    <location>
        <begin position="1"/>
        <end position="19"/>
    </location>
</feature>
<comment type="similarity">
    <text evidence="3">Belongs to the peptidase C56 family. HSP31-like subfamily.</text>
</comment>
<sequence length="252" mass="27204">MKALATILAVVGLSVGAQAKEEGKTMKKALIVVTNHNVKGSTGQQTGWYLSEVTHIYYPLIKAGYKVDFASPKGGVATMDESSLDLKDPDNKKFVEDKKLMSQMQNTLAVSKVHSKDYQLIHFAGGHGAMWDFANSPDMDKLTAAIYENGGIVSAVCHGPAALVNVKLSNGDYLVKGKDVSAFTDAEENEVGLSKVVPFMLESTLRERGATMHPVKNWNSQAIVSERLVTGQNPQSGHAVAKKLVELSKTLK</sequence>
<evidence type="ECO:0000259" key="5">
    <source>
        <dbReference type="Pfam" id="PF01965"/>
    </source>
</evidence>
<name>A0A1Z3NAW8_BDEBC</name>
<dbReference type="Pfam" id="PF01965">
    <property type="entry name" value="DJ-1_PfpI"/>
    <property type="match status" value="1"/>
</dbReference>
<evidence type="ECO:0000313" key="7">
    <source>
        <dbReference type="Proteomes" id="UP000197003"/>
    </source>
</evidence>
<dbReference type="OrthoDB" id="5290541at2"/>
<dbReference type="Proteomes" id="UP000197003">
    <property type="component" value="Chromosome"/>
</dbReference>
<dbReference type="SUPFAM" id="SSF52317">
    <property type="entry name" value="Class I glutamine amidotransferase-like"/>
    <property type="match status" value="1"/>
</dbReference>
<dbReference type="EMBL" id="CP020946">
    <property type="protein sequence ID" value="ASD64597.1"/>
    <property type="molecule type" value="Genomic_DNA"/>
</dbReference>
<protein>
    <submittedName>
        <fullName evidence="6">Type 1 glutamine amidotransferase domain-containing protein</fullName>
    </submittedName>
</protein>
<dbReference type="GO" id="GO:0005737">
    <property type="term" value="C:cytoplasm"/>
    <property type="evidence" value="ECO:0007669"/>
    <property type="project" value="TreeGrafter"/>
</dbReference>
<dbReference type="PANTHER" id="PTHR48094">
    <property type="entry name" value="PROTEIN/NUCLEIC ACID DEGLYCASE DJ-1-RELATED"/>
    <property type="match status" value="1"/>
</dbReference>
<evidence type="ECO:0000313" key="6">
    <source>
        <dbReference type="EMBL" id="ASD64597.1"/>
    </source>
</evidence>
<evidence type="ECO:0000256" key="1">
    <source>
        <dbReference type="ARBA" id="ARBA00023016"/>
    </source>
</evidence>
<dbReference type="InterPro" id="IPR050325">
    <property type="entry name" value="Prot/Nucl_acid_deglycase"/>
</dbReference>
<keyword evidence="1" id="KW-0346">Stress response</keyword>
<proteinExistence type="inferred from homology"/>
<reference evidence="6 7" key="1">
    <citation type="submission" date="2017-04" db="EMBL/GenBank/DDBJ databases">
        <title>Whole genome sequence of Bdellovibrio bacteriovorus strain SSB218315.</title>
        <authorList>
            <person name="Oyedara O."/>
            <person name="Rodriguez-Perez M.A."/>
        </authorList>
    </citation>
    <scope>NUCLEOTIDE SEQUENCE [LARGE SCALE GENOMIC DNA]</scope>
    <source>
        <strain evidence="6 7">SSB218315</strain>
    </source>
</reference>
<keyword evidence="6" id="KW-0808">Transferase</keyword>
<evidence type="ECO:0000256" key="3">
    <source>
        <dbReference type="ARBA" id="ARBA00038493"/>
    </source>
</evidence>
<dbReference type="GO" id="GO:0019172">
    <property type="term" value="F:glyoxalase III activity"/>
    <property type="evidence" value="ECO:0007669"/>
    <property type="project" value="TreeGrafter"/>
</dbReference>
<gene>
    <name evidence="6" type="ORF">B9G79_13955</name>
</gene>
<feature type="domain" description="DJ-1/PfpI" evidence="5">
    <location>
        <begin position="51"/>
        <end position="246"/>
    </location>
</feature>
<dbReference type="GO" id="GO:0016740">
    <property type="term" value="F:transferase activity"/>
    <property type="evidence" value="ECO:0007669"/>
    <property type="project" value="UniProtKB-KW"/>
</dbReference>
<organism evidence="6 7">
    <name type="scientific">Bdellovibrio bacteriovorus</name>
    <dbReference type="NCBI Taxonomy" id="959"/>
    <lineage>
        <taxon>Bacteria</taxon>
        <taxon>Pseudomonadati</taxon>
        <taxon>Bdellovibrionota</taxon>
        <taxon>Bdellovibrionia</taxon>
        <taxon>Bdellovibrionales</taxon>
        <taxon>Pseudobdellovibrionaceae</taxon>
        <taxon>Bdellovibrio</taxon>
    </lineage>
</organism>
<dbReference type="InterPro" id="IPR029062">
    <property type="entry name" value="Class_I_gatase-like"/>
</dbReference>
<keyword evidence="6" id="KW-0315">Glutamine amidotransferase</keyword>
<evidence type="ECO:0000256" key="2">
    <source>
        <dbReference type="ARBA" id="ARBA00023239"/>
    </source>
</evidence>
<keyword evidence="4" id="KW-0732">Signal</keyword>
<dbReference type="InterPro" id="IPR002818">
    <property type="entry name" value="DJ-1/PfpI"/>
</dbReference>
<keyword evidence="2" id="KW-0456">Lyase</keyword>